<sequence>MYELSVKCLLYTDDQVMNDSVKKMGMKVNINKTNVVVFERGENTAEYDIYIEVYHVPQANKRGGRQSVKPNNNCEKRKQKQYFAPEKDKDVAEKEINGTSVKE</sequence>
<evidence type="ECO:0000313" key="3">
    <source>
        <dbReference type="Proteomes" id="UP000299102"/>
    </source>
</evidence>
<dbReference type="EMBL" id="BGZK01000073">
    <property type="protein sequence ID" value="GBP15694.1"/>
    <property type="molecule type" value="Genomic_DNA"/>
</dbReference>
<protein>
    <submittedName>
        <fullName evidence="2">Uncharacterized protein</fullName>
    </submittedName>
</protein>
<reference evidence="2 3" key="1">
    <citation type="journal article" date="2019" name="Commun. Biol.">
        <title>The bagworm genome reveals a unique fibroin gene that provides high tensile strength.</title>
        <authorList>
            <person name="Kono N."/>
            <person name="Nakamura H."/>
            <person name="Ohtoshi R."/>
            <person name="Tomita M."/>
            <person name="Numata K."/>
            <person name="Arakawa K."/>
        </authorList>
    </citation>
    <scope>NUCLEOTIDE SEQUENCE [LARGE SCALE GENOMIC DNA]</scope>
</reference>
<dbReference type="OrthoDB" id="425681at2759"/>
<proteinExistence type="predicted"/>
<organism evidence="2 3">
    <name type="scientific">Eumeta variegata</name>
    <name type="common">Bagworm moth</name>
    <name type="synonym">Eumeta japonica</name>
    <dbReference type="NCBI Taxonomy" id="151549"/>
    <lineage>
        <taxon>Eukaryota</taxon>
        <taxon>Metazoa</taxon>
        <taxon>Ecdysozoa</taxon>
        <taxon>Arthropoda</taxon>
        <taxon>Hexapoda</taxon>
        <taxon>Insecta</taxon>
        <taxon>Pterygota</taxon>
        <taxon>Neoptera</taxon>
        <taxon>Endopterygota</taxon>
        <taxon>Lepidoptera</taxon>
        <taxon>Glossata</taxon>
        <taxon>Ditrysia</taxon>
        <taxon>Tineoidea</taxon>
        <taxon>Psychidae</taxon>
        <taxon>Oiketicinae</taxon>
        <taxon>Eumeta</taxon>
    </lineage>
</organism>
<evidence type="ECO:0000256" key="1">
    <source>
        <dbReference type="SAM" id="MobiDB-lite"/>
    </source>
</evidence>
<accession>A0A4C1TP07</accession>
<evidence type="ECO:0000313" key="2">
    <source>
        <dbReference type="EMBL" id="GBP15694.1"/>
    </source>
</evidence>
<keyword evidence="3" id="KW-1185">Reference proteome</keyword>
<gene>
    <name evidence="2" type="ORF">EVAR_5381_1</name>
</gene>
<feature type="region of interest" description="Disordered" evidence="1">
    <location>
        <begin position="60"/>
        <end position="103"/>
    </location>
</feature>
<name>A0A4C1TP07_EUMVA</name>
<feature type="compositionally biased region" description="Basic and acidic residues" evidence="1">
    <location>
        <begin position="85"/>
        <end position="103"/>
    </location>
</feature>
<comment type="caution">
    <text evidence="2">The sequence shown here is derived from an EMBL/GenBank/DDBJ whole genome shotgun (WGS) entry which is preliminary data.</text>
</comment>
<dbReference type="Proteomes" id="UP000299102">
    <property type="component" value="Unassembled WGS sequence"/>
</dbReference>
<dbReference type="AlphaFoldDB" id="A0A4C1TP07"/>